<evidence type="ECO:0000256" key="6">
    <source>
        <dbReference type="ARBA" id="ARBA00023014"/>
    </source>
</evidence>
<gene>
    <name evidence="9" type="ORF">FOKN1_1516</name>
</gene>
<dbReference type="InterPro" id="IPR016431">
    <property type="entry name" value="Pyrv-formate_lyase-activ_prd"/>
</dbReference>
<dbReference type="PANTHER" id="PTHR30352:SF5">
    <property type="entry name" value="PYRUVATE FORMATE-LYASE 1-ACTIVATING ENZYME"/>
    <property type="match status" value="1"/>
</dbReference>
<evidence type="ECO:0000256" key="1">
    <source>
        <dbReference type="ARBA" id="ARBA00022485"/>
    </source>
</evidence>
<evidence type="ECO:0000256" key="5">
    <source>
        <dbReference type="ARBA" id="ARBA00023004"/>
    </source>
</evidence>
<feature type="binding site" evidence="7">
    <location>
        <position position="97"/>
    </location>
    <ligand>
        <name>[4Fe-4S] cluster</name>
        <dbReference type="ChEBI" id="CHEBI:49883"/>
        <note>4Fe-4S-S-AdoMet</note>
    </ligand>
</feature>
<dbReference type="CDD" id="cd01335">
    <property type="entry name" value="Radical_SAM"/>
    <property type="match status" value="1"/>
</dbReference>
<dbReference type="SFLD" id="SFLDG01101">
    <property type="entry name" value="Uncharacterised_Radical_SAM_Su"/>
    <property type="match status" value="1"/>
</dbReference>
<dbReference type="OrthoDB" id="9778883at2"/>
<reference evidence="9 10" key="1">
    <citation type="submission" date="2017-05" db="EMBL/GenBank/DDBJ databases">
        <title>Thiocyanate degradation by Thiohalobacter thiocyanaticus FOKN1.</title>
        <authorList>
            <person name="Oshiki M."/>
            <person name="Fukushima T."/>
            <person name="Kawano S."/>
            <person name="Nakagawa J."/>
        </authorList>
    </citation>
    <scope>NUCLEOTIDE SEQUENCE [LARGE SCALE GENOMIC DNA]</scope>
    <source>
        <strain evidence="9 10">FOKN1</strain>
    </source>
</reference>
<name>A0A1Z4VR73_9GAMM</name>
<keyword evidence="9" id="KW-0670">Pyruvate</keyword>
<dbReference type="GO" id="GO:0006006">
    <property type="term" value="P:glucose metabolic process"/>
    <property type="evidence" value="ECO:0007669"/>
    <property type="project" value="UniProtKB-KW"/>
</dbReference>
<keyword evidence="1" id="KW-0004">4Fe-4S</keyword>
<feature type="binding site" evidence="7">
    <location>
        <position position="90"/>
    </location>
    <ligand>
        <name>[4Fe-4S] cluster</name>
        <dbReference type="ChEBI" id="CHEBI:49883"/>
        <note>4Fe-4S-S-AdoMet</note>
    </ligand>
</feature>
<evidence type="ECO:0000256" key="4">
    <source>
        <dbReference type="ARBA" id="ARBA00022723"/>
    </source>
</evidence>
<evidence type="ECO:0000259" key="8">
    <source>
        <dbReference type="PROSITE" id="PS51918"/>
    </source>
</evidence>
<evidence type="ECO:0000256" key="3">
    <source>
        <dbReference type="ARBA" id="ARBA00022691"/>
    </source>
</evidence>
<keyword evidence="2" id="KW-0313">Glucose metabolism</keyword>
<feature type="binding site" evidence="7">
    <location>
        <position position="94"/>
    </location>
    <ligand>
        <name>[4Fe-4S] cluster</name>
        <dbReference type="ChEBI" id="CHEBI:49883"/>
        <note>4Fe-4S-S-AdoMet</note>
    </ligand>
</feature>
<dbReference type="KEGG" id="ttc:FOKN1_1516"/>
<dbReference type="RefSeq" id="WP_096366061.1">
    <property type="nucleotide sequence ID" value="NZ_AP018052.1"/>
</dbReference>
<feature type="domain" description="Radical SAM core" evidence="8">
    <location>
        <begin position="75"/>
        <end position="290"/>
    </location>
</feature>
<evidence type="ECO:0000313" key="9">
    <source>
        <dbReference type="EMBL" id="BAZ93912.1"/>
    </source>
</evidence>
<sequence length="364" mass="41294">MSEQLQDGVVKTRYWHRLEDGRVQCDLCPRYCKLKDGQRGLCFVRANQGGEVVLTTYGRSSGYCIDPIEKKPLNHFLPGTPVLSFGTAGCNLACKFCQNWDISKSREIDTLADQASPETIARAAEELGCRSVAYTYNDPVIFHEYAIDVARACHERGIKSVAVTAGYVTAEPRREFYQYMDAANVDLKAFTEDFYWKITGGHLQPVLDTLLYLKQETDVWFELTTLLIPDHNDSDRELDEMTRWVVENLGPDVPMHFTAFHPDWKMQDVPPTPLETLTRARRIAMNNGVRYAYTGNVHDREGESTYCHSCGNRLIGRDWYVLSDWNITPEGNCNQCGTKVAGVFEAGPGHWGSRRQPVRLADYA</sequence>
<proteinExistence type="predicted"/>
<organism evidence="9 10">
    <name type="scientific">Thiohalobacter thiocyanaticus</name>
    <dbReference type="NCBI Taxonomy" id="585455"/>
    <lineage>
        <taxon>Bacteria</taxon>
        <taxon>Pseudomonadati</taxon>
        <taxon>Pseudomonadota</taxon>
        <taxon>Gammaproteobacteria</taxon>
        <taxon>Thiohalobacterales</taxon>
        <taxon>Thiohalobacteraceae</taxon>
        <taxon>Thiohalobacter</taxon>
    </lineage>
</organism>
<evidence type="ECO:0000256" key="2">
    <source>
        <dbReference type="ARBA" id="ARBA00022526"/>
    </source>
</evidence>
<dbReference type="GO" id="GO:0046872">
    <property type="term" value="F:metal ion binding"/>
    <property type="evidence" value="ECO:0007669"/>
    <property type="project" value="UniProtKB-KW"/>
</dbReference>
<dbReference type="PANTHER" id="PTHR30352">
    <property type="entry name" value="PYRUVATE FORMATE-LYASE-ACTIVATING ENZYME"/>
    <property type="match status" value="1"/>
</dbReference>
<dbReference type="AlphaFoldDB" id="A0A1Z4VR73"/>
<dbReference type="PROSITE" id="PS51918">
    <property type="entry name" value="RADICAL_SAM"/>
    <property type="match status" value="1"/>
</dbReference>
<keyword evidence="10" id="KW-1185">Reference proteome</keyword>
<comment type="cofactor">
    <cofactor evidence="7">
        <name>[4Fe-4S] cluster</name>
        <dbReference type="ChEBI" id="CHEBI:49883"/>
    </cofactor>
    <text evidence="7">Binds 1 [4Fe-4S] cluster. The cluster is coordinated with 3 cysteines and an exchangeable S-adenosyl-L-methionine.</text>
</comment>
<dbReference type="InterPro" id="IPR007197">
    <property type="entry name" value="rSAM"/>
</dbReference>
<protein>
    <submittedName>
        <fullName evidence="9">Pyruvate formate lyase-activating enzyme PflA</fullName>
    </submittedName>
</protein>
<dbReference type="GO" id="GO:0016829">
    <property type="term" value="F:lyase activity"/>
    <property type="evidence" value="ECO:0007669"/>
    <property type="project" value="UniProtKB-KW"/>
</dbReference>
<dbReference type="InterPro" id="IPR027596">
    <property type="entry name" value="AmmeMemoSam_rS"/>
</dbReference>
<dbReference type="NCBIfam" id="TIGR04337">
    <property type="entry name" value="AmmeMemoSam_rS"/>
    <property type="match status" value="1"/>
</dbReference>
<dbReference type="Gene3D" id="3.20.20.70">
    <property type="entry name" value="Aldolase class I"/>
    <property type="match status" value="1"/>
</dbReference>
<dbReference type="Pfam" id="PF04055">
    <property type="entry name" value="Radical_SAM"/>
    <property type="match status" value="1"/>
</dbReference>
<keyword evidence="3 7" id="KW-0949">S-adenosyl-L-methionine</keyword>
<evidence type="ECO:0000313" key="10">
    <source>
        <dbReference type="Proteomes" id="UP000218765"/>
    </source>
</evidence>
<keyword evidence="9" id="KW-0456">Lyase</keyword>
<accession>A0A1Z4VR73</accession>
<dbReference type="InterPro" id="IPR034457">
    <property type="entry name" value="Organic_radical-activating"/>
</dbReference>
<keyword evidence="4 7" id="KW-0479">Metal-binding</keyword>
<dbReference type="GO" id="GO:0051539">
    <property type="term" value="F:4 iron, 4 sulfur cluster binding"/>
    <property type="evidence" value="ECO:0007669"/>
    <property type="project" value="UniProtKB-KW"/>
</dbReference>
<keyword evidence="6 7" id="KW-0411">Iron-sulfur</keyword>
<dbReference type="SUPFAM" id="SSF102114">
    <property type="entry name" value="Radical SAM enzymes"/>
    <property type="match status" value="1"/>
</dbReference>
<keyword evidence="5 7" id="KW-0408">Iron</keyword>
<keyword evidence="2" id="KW-0119">Carbohydrate metabolism</keyword>
<evidence type="ECO:0000256" key="7">
    <source>
        <dbReference type="PIRSR" id="PIRSR004869-50"/>
    </source>
</evidence>
<dbReference type="InterPro" id="IPR058240">
    <property type="entry name" value="rSAM_sf"/>
</dbReference>
<dbReference type="Proteomes" id="UP000218765">
    <property type="component" value="Chromosome"/>
</dbReference>
<dbReference type="EMBL" id="AP018052">
    <property type="protein sequence ID" value="BAZ93912.1"/>
    <property type="molecule type" value="Genomic_DNA"/>
</dbReference>
<dbReference type="InterPro" id="IPR013785">
    <property type="entry name" value="Aldolase_TIM"/>
</dbReference>
<dbReference type="PIRSF" id="PIRSF004869">
    <property type="entry name" value="PflX_prd"/>
    <property type="match status" value="1"/>
</dbReference>
<dbReference type="SFLD" id="SFLDS00029">
    <property type="entry name" value="Radical_SAM"/>
    <property type="match status" value="1"/>
</dbReference>